<organism evidence="4 5">
    <name type="scientific">Oculimacula yallundae</name>
    <dbReference type="NCBI Taxonomy" id="86028"/>
    <lineage>
        <taxon>Eukaryota</taxon>
        <taxon>Fungi</taxon>
        <taxon>Dikarya</taxon>
        <taxon>Ascomycota</taxon>
        <taxon>Pezizomycotina</taxon>
        <taxon>Leotiomycetes</taxon>
        <taxon>Helotiales</taxon>
        <taxon>Ploettnerulaceae</taxon>
        <taxon>Oculimacula</taxon>
    </lineage>
</organism>
<evidence type="ECO:0000313" key="5">
    <source>
        <dbReference type="Proteomes" id="UP001595075"/>
    </source>
</evidence>
<dbReference type="Proteomes" id="UP001595075">
    <property type="component" value="Unassembled WGS sequence"/>
</dbReference>
<dbReference type="SUPFAM" id="SSF56529">
    <property type="entry name" value="FAH"/>
    <property type="match status" value="1"/>
</dbReference>
<comment type="similarity">
    <text evidence="1">Belongs to the FAH family.</text>
</comment>
<evidence type="ECO:0000256" key="2">
    <source>
        <dbReference type="ARBA" id="ARBA00022723"/>
    </source>
</evidence>
<dbReference type="InterPro" id="IPR011234">
    <property type="entry name" value="Fumarylacetoacetase-like_C"/>
</dbReference>
<feature type="domain" description="Fumarylacetoacetase-like C-terminal" evidence="3">
    <location>
        <begin position="72"/>
        <end position="201"/>
    </location>
</feature>
<dbReference type="InterPro" id="IPR036663">
    <property type="entry name" value="Fumarylacetoacetase_C_sf"/>
</dbReference>
<reference evidence="4 5" key="1">
    <citation type="journal article" date="2024" name="Commun. Biol.">
        <title>Comparative genomic analysis of thermophilic fungi reveals convergent evolutionary adaptations and gene losses.</title>
        <authorList>
            <person name="Steindorff A.S."/>
            <person name="Aguilar-Pontes M.V."/>
            <person name="Robinson A.J."/>
            <person name="Andreopoulos B."/>
            <person name="LaButti K."/>
            <person name="Kuo A."/>
            <person name="Mondo S."/>
            <person name="Riley R."/>
            <person name="Otillar R."/>
            <person name="Haridas S."/>
            <person name="Lipzen A."/>
            <person name="Grimwood J."/>
            <person name="Schmutz J."/>
            <person name="Clum A."/>
            <person name="Reid I.D."/>
            <person name="Moisan M.C."/>
            <person name="Butler G."/>
            <person name="Nguyen T.T.M."/>
            <person name="Dewar K."/>
            <person name="Conant G."/>
            <person name="Drula E."/>
            <person name="Henrissat B."/>
            <person name="Hansel C."/>
            <person name="Singer S."/>
            <person name="Hutchinson M.I."/>
            <person name="de Vries R.P."/>
            <person name="Natvig D.O."/>
            <person name="Powell A.J."/>
            <person name="Tsang A."/>
            <person name="Grigoriev I.V."/>
        </authorList>
    </citation>
    <scope>NUCLEOTIDE SEQUENCE [LARGE SCALE GENOMIC DNA]</scope>
    <source>
        <strain evidence="4 5">CBS 494.80</strain>
    </source>
</reference>
<gene>
    <name evidence="4" type="ORF">VTL71DRAFT_6864</name>
</gene>
<evidence type="ECO:0000313" key="4">
    <source>
        <dbReference type="EMBL" id="KAL2061487.1"/>
    </source>
</evidence>
<comment type="caution">
    <text evidence="4">The sequence shown here is derived from an EMBL/GenBank/DDBJ whole genome shotgun (WGS) entry which is preliminary data.</text>
</comment>
<sequence length="202" mass="22379">MAAFHHVFRFEDSDAEAHYTDYEGDPNNVFEMVGKEVATRAPPFETVGEAKRVWPLKKVVKILSPIPAAAHIYGIGLNYKGHAEEAKLPIPEYPMIFSKPVDALAGPYEDIPIDQECKFMDYEGELCVIIGKDCKNISESEDPMDFVLGYTVANDVSSRYWQMPERAGQAGYAKGFDKFAPIGPILVSPQALPDIGSKTMTT</sequence>
<dbReference type="Pfam" id="PF01557">
    <property type="entry name" value="FAA_hydrolase"/>
    <property type="match status" value="1"/>
</dbReference>
<evidence type="ECO:0000259" key="3">
    <source>
        <dbReference type="Pfam" id="PF01557"/>
    </source>
</evidence>
<keyword evidence="5" id="KW-1185">Reference proteome</keyword>
<proteinExistence type="inferred from homology"/>
<dbReference type="EMBL" id="JAZHXI010000018">
    <property type="protein sequence ID" value="KAL2061487.1"/>
    <property type="molecule type" value="Genomic_DNA"/>
</dbReference>
<keyword evidence="2" id="KW-0479">Metal-binding</keyword>
<protein>
    <recommendedName>
        <fullName evidence="3">Fumarylacetoacetase-like C-terminal domain-containing protein</fullName>
    </recommendedName>
</protein>
<accession>A0ABR4BVV8</accession>
<evidence type="ECO:0000256" key="1">
    <source>
        <dbReference type="ARBA" id="ARBA00010211"/>
    </source>
</evidence>
<name>A0ABR4BVV8_9HELO</name>
<dbReference type="PANTHER" id="PTHR11820">
    <property type="entry name" value="ACYLPYRUVASE"/>
    <property type="match status" value="1"/>
</dbReference>
<dbReference type="Gene3D" id="3.90.850.10">
    <property type="entry name" value="Fumarylacetoacetase-like, C-terminal domain"/>
    <property type="match status" value="1"/>
</dbReference>